<evidence type="ECO:0000259" key="4">
    <source>
        <dbReference type="PROSITE" id="PS50893"/>
    </source>
</evidence>
<proteinExistence type="predicted"/>
<accession>A0AAW4G6D3</accession>
<dbReference type="InterPro" id="IPR003593">
    <property type="entry name" value="AAA+_ATPase"/>
</dbReference>
<evidence type="ECO:0000313" key="5">
    <source>
        <dbReference type="EMBL" id="MBM7278596.1"/>
    </source>
</evidence>
<reference evidence="5" key="1">
    <citation type="submission" date="2021-02" db="EMBL/GenBank/DDBJ databases">
        <title>Taxonomy, biology and ecology of Rhodococcus bacteria occurring in California pistachio and other woody hosts as revealed by genome sequence analyses.</title>
        <authorList>
            <person name="Riely B."/>
            <person name="Gai Y."/>
        </authorList>
    </citation>
    <scope>NUCLEOTIDE SEQUENCE</scope>
    <source>
        <strain evidence="5">BP-295</strain>
    </source>
</reference>
<dbReference type="AlphaFoldDB" id="A0AAW4G6D3"/>
<comment type="caution">
    <text evidence="5">The sequence shown here is derived from an EMBL/GenBank/DDBJ whole genome shotgun (WGS) entry which is preliminary data.</text>
</comment>
<dbReference type="InterPro" id="IPR017871">
    <property type="entry name" value="ABC_transporter-like_CS"/>
</dbReference>
<keyword evidence="3 5" id="KW-0067">ATP-binding</keyword>
<dbReference type="Pfam" id="PF00005">
    <property type="entry name" value="ABC_tran"/>
    <property type="match status" value="1"/>
</dbReference>
<dbReference type="RefSeq" id="WP_182374272.1">
    <property type="nucleotide sequence ID" value="NZ_CP059694.1"/>
</dbReference>
<dbReference type="InterPro" id="IPR050153">
    <property type="entry name" value="Metal_Ion_Import_ABC"/>
</dbReference>
<dbReference type="Gene3D" id="3.40.50.300">
    <property type="entry name" value="P-loop containing nucleotide triphosphate hydrolases"/>
    <property type="match status" value="1"/>
</dbReference>
<keyword evidence="2" id="KW-0547">Nucleotide-binding</keyword>
<dbReference type="PROSITE" id="PS00211">
    <property type="entry name" value="ABC_TRANSPORTER_1"/>
    <property type="match status" value="1"/>
</dbReference>
<evidence type="ECO:0000256" key="2">
    <source>
        <dbReference type="ARBA" id="ARBA00022741"/>
    </source>
</evidence>
<dbReference type="EMBL" id="JAFFGU010000004">
    <property type="protein sequence ID" value="MBM7278596.1"/>
    <property type="molecule type" value="Genomic_DNA"/>
</dbReference>
<dbReference type="InterPro" id="IPR003439">
    <property type="entry name" value="ABC_transporter-like_ATP-bd"/>
</dbReference>
<gene>
    <name evidence="5" type="ORF">JTZ10_12565</name>
</gene>
<dbReference type="GO" id="GO:0016887">
    <property type="term" value="F:ATP hydrolysis activity"/>
    <property type="evidence" value="ECO:0007669"/>
    <property type="project" value="InterPro"/>
</dbReference>
<dbReference type="Proteomes" id="UP001195196">
    <property type="component" value="Unassembled WGS sequence"/>
</dbReference>
<sequence>MADHSALELRNAGFHYPRCDWVFRNANLRIDGGITSILGPNGQGKTTLLRCIAGLTRLSEGTVTHDAAIGYVPQASASNFAYSVFDMVLMGRAKKVSAFATPSRADAARTREILERVGIAELATRSFAELSGGQRQLVLIARALVSDCNFLILDEPVSALDLRNQARVLELLRNLATEGMGILLTTHHPDHVLHLGGRAVVMRSVDDIRVGAVPELVTDDVLSELYGIDVVSTTVDDRGGPRTVLYTRYDTFADTAPAAPSLQKVSR</sequence>
<evidence type="ECO:0000256" key="1">
    <source>
        <dbReference type="ARBA" id="ARBA00022448"/>
    </source>
</evidence>
<dbReference type="PROSITE" id="PS50893">
    <property type="entry name" value="ABC_TRANSPORTER_2"/>
    <property type="match status" value="1"/>
</dbReference>
<dbReference type="PANTHER" id="PTHR42734:SF19">
    <property type="entry name" value="IRON COMPOUNDS ABC TRANSPORTER, ATP-BINDING PROTEIN"/>
    <property type="match status" value="1"/>
</dbReference>
<dbReference type="SMART" id="SM00382">
    <property type="entry name" value="AAA"/>
    <property type="match status" value="1"/>
</dbReference>
<dbReference type="SUPFAM" id="SSF52540">
    <property type="entry name" value="P-loop containing nucleoside triphosphate hydrolases"/>
    <property type="match status" value="1"/>
</dbReference>
<dbReference type="PANTHER" id="PTHR42734">
    <property type="entry name" value="METAL TRANSPORT SYSTEM ATP-BINDING PROTEIN TM_0124-RELATED"/>
    <property type="match status" value="1"/>
</dbReference>
<evidence type="ECO:0000313" key="6">
    <source>
        <dbReference type="Proteomes" id="UP001195196"/>
    </source>
</evidence>
<protein>
    <submittedName>
        <fullName evidence="5">ABC transporter ATP-binding protein</fullName>
    </submittedName>
</protein>
<evidence type="ECO:0000256" key="3">
    <source>
        <dbReference type="ARBA" id="ARBA00022840"/>
    </source>
</evidence>
<dbReference type="InterPro" id="IPR027417">
    <property type="entry name" value="P-loop_NTPase"/>
</dbReference>
<feature type="domain" description="ABC transporter" evidence="4">
    <location>
        <begin position="7"/>
        <end position="229"/>
    </location>
</feature>
<name>A0AAW4G6D3_GORRU</name>
<keyword evidence="1" id="KW-0813">Transport</keyword>
<dbReference type="GO" id="GO:0005524">
    <property type="term" value="F:ATP binding"/>
    <property type="evidence" value="ECO:0007669"/>
    <property type="project" value="UniProtKB-KW"/>
</dbReference>
<organism evidence="5 6">
    <name type="scientific">Gordonia rubripertincta</name>
    <name type="common">Rhodococcus corallinus</name>
    <dbReference type="NCBI Taxonomy" id="36822"/>
    <lineage>
        <taxon>Bacteria</taxon>
        <taxon>Bacillati</taxon>
        <taxon>Actinomycetota</taxon>
        <taxon>Actinomycetes</taxon>
        <taxon>Mycobacteriales</taxon>
        <taxon>Gordoniaceae</taxon>
        <taxon>Gordonia</taxon>
    </lineage>
</organism>